<dbReference type="RefSeq" id="WP_031457780.1">
    <property type="nucleotide sequence ID" value="NZ_CAIJDO010000319.1"/>
</dbReference>
<feature type="transmembrane region" description="Helical" evidence="1">
    <location>
        <begin position="63"/>
        <end position="86"/>
    </location>
</feature>
<dbReference type="AlphaFoldDB" id="A0A6V6ZDI9"/>
<keyword evidence="1" id="KW-0812">Transmembrane</keyword>
<accession>A0A6V6ZDI9</accession>
<reference evidence="2 3" key="1">
    <citation type="submission" date="2020-06" db="EMBL/GenBank/DDBJ databases">
        <authorList>
            <person name="Criscuolo A."/>
        </authorList>
    </citation>
    <scope>NUCLEOTIDE SEQUENCE [LARGE SCALE GENOMIC DNA]</scope>
    <source>
        <strain evidence="3">CIP 110025</strain>
    </source>
</reference>
<keyword evidence="1" id="KW-1133">Transmembrane helix</keyword>
<dbReference type="EMBL" id="CAIJDO010000319">
    <property type="protein sequence ID" value="CAD0009858.1"/>
    <property type="molecule type" value="Genomic_DNA"/>
</dbReference>
<evidence type="ECO:0000256" key="1">
    <source>
        <dbReference type="SAM" id="Phobius"/>
    </source>
</evidence>
<proteinExistence type="predicted"/>
<organism evidence="2 3">
    <name type="scientific">Flavobacterium chungangense</name>
    <dbReference type="NCBI Taxonomy" id="554283"/>
    <lineage>
        <taxon>Bacteria</taxon>
        <taxon>Pseudomonadati</taxon>
        <taxon>Bacteroidota</taxon>
        <taxon>Flavobacteriia</taxon>
        <taxon>Flavobacteriales</taxon>
        <taxon>Flavobacteriaceae</taxon>
        <taxon>Flavobacterium</taxon>
    </lineage>
</organism>
<gene>
    <name evidence="2" type="ORF">FLACHUCJ7_04498</name>
</gene>
<keyword evidence="1" id="KW-0472">Membrane</keyword>
<feature type="transmembrane region" description="Helical" evidence="1">
    <location>
        <begin position="32"/>
        <end position="51"/>
    </location>
</feature>
<dbReference type="Proteomes" id="UP000556700">
    <property type="component" value="Unassembled WGS sequence"/>
</dbReference>
<evidence type="ECO:0000313" key="2">
    <source>
        <dbReference type="EMBL" id="CAD0009858.1"/>
    </source>
</evidence>
<evidence type="ECO:0000313" key="3">
    <source>
        <dbReference type="Proteomes" id="UP000556700"/>
    </source>
</evidence>
<protein>
    <submittedName>
        <fullName evidence="2">Uncharacterized protein</fullName>
    </submittedName>
</protein>
<name>A0A6V6ZDI9_9FLAO</name>
<keyword evidence="3" id="KW-1185">Reference proteome</keyword>
<sequence length="256" mass="29614">MTQEKQKKDKKQHSEKIEITWKQATLRLLREFWLALTLSFLWTITKVFFYPDNDVEGNPPKNLILYAISTFSYALAFTSYITGNFWRVKRQGAQEKGISKTLENIREYSFQTINYVTGGDSYIFLTCDKGSLPVFRLRQMGQYPIPKLLIVMHDVVGGVKEYYQIPFSTSYVSAPIDFQIPTLNDGDEKRYSINIITPNAAITGVRQEYILRKKGAIIFHANKAVLIFNNQKIVNEEVDNGFLNAGEENNQLFQYF</sequence>
<comment type="caution">
    <text evidence="2">The sequence shown here is derived from an EMBL/GenBank/DDBJ whole genome shotgun (WGS) entry which is preliminary data.</text>
</comment>